<keyword evidence="9 15" id="KW-0067">ATP-binding</keyword>
<feature type="binding site" evidence="15">
    <location>
        <position position="467"/>
    </location>
    <ligand>
        <name>Mg(2+)</name>
        <dbReference type="ChEBI" id="CHEBI:18420"/>
        <note>shared with alpha subunit</note>
    </ligand>
</feature>
<dbReference type="Proteomes" id="UP000010802">
    <property type="component" value="Chromosome"/>
</dbReference>
<keyword evidence="8 15" id="KW-0547">Nucleotide-binding</keyword>
<dbReference type="GO" id="GO:0016740">
    <property type="term" value="F:transferase activity"/>
    <property type="evidence" value="ECO:0007669"/>
    <property type="project" value="UniProtKB-ARBA"/>
</dbReference>
<keyword evidence="13 15" id="KW-0030">Aminoacyl-tRNA synthetase</keyword>
<evidence type="ECO:0000256" key="8">
    <source>
        <dbReference type="ARBA" id="ARBA00022741"/>
    </source>
</evidence>
<dbReference type="EMBL" id="HF563609">
    <property type="protein sequence ID" value="CCP25428.1"/>
    <property type="molecule type" value="Genomic_DNA"/>
</dbReference>
<dbReference type="GO" id="GO:0000287">
    <property type="term" value="F:magnesium ion binding"/>
    <property type="evidence" value="ECO:0007669"/>
    <property type="project" value="UniProtKB-UniRule"/>
</dbReference>
<keyword evidence="6 15" id="KW-0436">Ligase</keyword>
<dbReference type="CDD" id="cd00769">
    <property type="entry name" value="PheRS_beta_core"/>
    <property type="match status" value="1"/>
</dbReference>
<dbReference type="NCBIfam" id="NF045760">
    <property type="entry name" value="YtpR"/>
    <property type="match status" value="1"/>
</dbReference>
<feature type="binding site" evidence="15">
    <location>
        <position position="470"/>
    </location>
    <ligand>
        <name>Mg(2+)</name>
        <dbReference type="ChEBI" id="CHEBI:18420"/>
        <note>shared with alpha subunit</note>
    </ligand>
</feature>
<dbReference type="SUPFAM" id="SSF50249">
    <property type="entry name" value="Nucleic acid-binding proteins"/>
    <property type="match status" value="1"/>
</dbReference>
<dbReference type="Gene3D" id="3.30.70.380">
    <property type="entry name" value="Ferrodoxin-fold anticodon-binding domain"/>
    <property type="match status" value="1"/>
</dbReference>
<evidence type="ECO:0000256" key="13">
    <source>
        <dbReference type="ARBA" id="ARBA00023146"/>
    </source>
</evidence>
<dbReference type="Gene3D" id="3.50.40.10">
    <property type="entry name" value="Phenylalanyl-trna Synthetase, Chain B, domain 3"/>
    <property type="match status" value="1"/>
</dbReference>
<dbReference type="SUPFAM" id="SSF56037">
    <property type="entry name" value="PheT/TilS domain"/>
    <property type="match status" value="1"/>
</dbReference>
<comment type="similarity">
    <text evidence="2 15">Belongs to the phenylalanyl-tRNA synthetase beta subunit family. Type 1 subfamily.</text>
</comment>
<evidence type="ECO:0000259" key="17">
    <source>
        <dbReference type="PROSITE" id="PS50886"/>
    </source>
</evidence>
<keyword evidence="5 16" id="KW-0820">tRNA-binding</keyword>
<dbReference type="GO" id="GO:0005524">
    <property type="term" value="F:ATP binding"/>
    <property type="evidence" value="ECO:0007669"/>
    <property type="project" value="UniProtKB-UniRule"/>
</dbReference>
<dbReference type="FunFam" id="3.50.40.10:FF:000001">
    <property type="entry name" value="Phenylalanine--tRNA ligase beta subunit"/>
    <property type="match status" value="1"/>
</dbReference>
<dbReference type="OrthoDB" id="9805455at2"/>
<dbReference type="eggNOG" id="COG0073">
    <property type="taxonomic scope" value="Bacteria"/>
</dbReference>
<dbReference type="SUPFAM" id="SSF55681">
    <property type="entry name" value="Class II aaRS and biotin synthetases"/>
    <property type="match status" value="1"/>
</dbReference>
<dbReference type="Gene3D" id="2.40.50.140">
    <property type="entry name" value="Nucleic acid-binding proteins"/>
    <property type="match status" value="1"/>
</dbReference>
<organism evidence="20 21">
    <name type="scientific">Tepidanaerobacter acetatoxydans (strain DSM 21804 / JCM 16047 / Re1)</name>
    <dbReference type="NCBI Taxonomy" id="1209989"/>
    <lineage>
        <taxon>Bacteria</taxon>
        <taxon>Bacillati</taxon>
        <taxon>Bacillota</taxon>
        <taxon>Clostridia</taxon>
        <taxon>Thermosediminibacterales</taxon>
        <taxon>Tepidanaerobacteraceae</taxon>
        <taxon>Tepidanaerobacter</taxon>
    </lineage>
</organism>
<dbReference type="HAMAP" id="MF_00283">
    <property type="entry name" value="Phe_tRNA_synth_beta1"/>
    <property type="match status" value="1"/>
</dbReference>
<dbReference type="Pfam" id="PF03484">
    <property type="entry name" value="B5"/>
    <property type="match status" value="1"/>
</dbReference>
<evidence type="ECO:0000256" key="1">
    <source>
        <dbReference type="ARBA" id="ARBA00004496"/>
    </source>
</evidence>
<keyword evidence="7 15" id="KW-0479">Metal-binding</keyword>
<feature type="domain" description="FDX-ACB" evidence="18">
    <location>
        <begin position="704"/>
        <end position="797"/>
    </location>
</feature>
<dbReference type="PATRIC" id="fig|1209989.3.peg.805"/>
<comment type="cofactor">
    <cofactor evidence="15">
        <name>Mg(2+)</name>
        <dbReference type="ChEBI" id="CHEBI:18420"/>
    </cofactor>
    <text evidence="15">Binds 2 magnesium ions per tetramer.</text>
</comment>
<dbReference type="InterPro" id="IPR004532">
    <property type="entry name" value="Phe-tRNA-ligase_IIc_bsu_bact"/>
</dbReference>
<dbReference type="SUPFAM" id="SSF54991">
    <property type="entry name" value="Anticodon-binding domain of PheRS"/>
    <property type="match status" value="1"/>
</dbReference>
<evidence type="ECO:0000259" key="19">
    <source>
        <dbReference type="PROSITE" id="PS51483"/>
    </source>
</evidence>
<dbReference type="PROSITE" id="PS50886">
    <property type="entry name" value="TRBD"/>
    <property type="match status" value="1"/>
</dbReference>
<dbReference type="FunFam" id="3.30.56.10:FF:000002">
    <property type="entry name" value="Phenylalanine--tRNA ligase beta subunit"/>
    <property type="match status" value="1"/>
</dbReference>
<evidence type="ECO:0000256" key="12">
    <source>
        <dbReference type="ARBA" id="ARBA00022917"/>
    </source>
</evidence>
<dbReference type="GO" id="GO:0009328">
    <property type="term" value="C:phenylalanine-tRNA ligase complex"/>
    <property type="evidence" value="ECO:0007669"/>
    <property type="project" value="TreeGrafter"/>
</dbReference>
<dbReference type="SMART" id="SM00896">
    <property type="entry name" value="FDX-ACB"/>
    <property type="match status" value="1"/>
</dbReference>
<accession>L0S0M6</accession>
<evidence type="ECO:0000313" key="21">
    <source>
        <dbReference type="Proteomes" id="UP000010802"/>
    </source>
</evidence>
<dbReference type="FunFam" id="3.30.70.380:FF:000001">
    <property type="entry name" value="Phenylalanine--tRNA ligase beta subunit"/>
    <property type="match status" value="1"/>
</dbReference>
<dbReference type="InterPro" id="IPR045060">
    <property type="entry name" value="Phe-tRNA-ligase_IIc_bsu"/>
</dbReference>
<dbReference type="Pfam" id="PF01588">
    <property type="entry name" value="tRNA_bind"/>
    <property type="match status" value="1"/>
</dbReference>
<dbReference type="Pfam" id="PF17759">
    <property type="entry name" value="tRNA_synthFbeta"/>
    <property type="match status" value="1"/>
</dbReference>
<evidence type="ECO:0000259" key="18">
    <source>
        <dbReference type="PROSITE" id="PS51447"/>
    </source>
</evidence>
<dbReference type="HOGENOM" id="CLU_016891_0_0_9"/>
<evidence type="ECO:0000256" key="4">
    <source>
        <dbReference type="ARBA" id="ARBA00022490"/>
    </source>
</evidence>
<dbReference type="STRING" id="1209989.TepRe1_0678"/>
<dbReference type="PROSITE" id="PS51447">
    <property type="entry name" value="FDX_ACB"/>
    <property type="match status" value="1"/>
</dbReference>
<comment type="subcellular location">
    <subcellularLocation>
        <location evidence="1 15">Cytoplasm</location>
    </subcellularLocation>
</comment>
<feature type="domain" description="B5" evidence="19">
    <location>
        <begin position="408"/>
        <end position="483"/>
    </location>
</feature>
<evidence type="ECO:0000256" key="16">
    <source>
        <dbReference type="PROSITE-ProRule" id="PRU00209"/>
    </source>
</evidence>
<feature type="binding site" evidence="15">
    <location>
        <position position="471"/>
    </location>
    <ligand>
        <name>Mg(2+)</name>
        <dbReference type="ChEBI" id="CHEBI:18420"/>
        <note>shared with alpha subunit</note>
    </ligand>
</feature>
<dbReference type="GO" id="GO:0004826">
    <property type="term" value="F:phenylalanine-tRNA ligase activity"/>
    <property type="evidence" value="ECO:0007669"/>
    <property type="project" value="UniProtKB-UniRule"/>
</dbReference>
<evidence type="ECO:0000256" key="11">
    <source>
        <dbReference type="ARBA" id="ARBA00022884"/>
    </source>
</evidence>
<evidence type="ECO:0000256" key="15">
    <source>
        <dbReference type="HAMAP-Rule" id="MF_00283"/>
    </source>
</evidence>
<proteinExistence type="inferred from homology"/>
<dbReference type="PANTHER" id="PTHR10947:SF0">
    <property type="entry name" value="PHENYLALANINE--TRNA LIGASE BETA SUBUNIT"/>
    <property type="match status" value="1"/>
</dbReference>
<dbReference type="InterPro" id="IPR033714">
    <property type="entry name" value="tRNA_bind_bactPheRS"/>
</dbReference>
<dbReference type="SUPFAM" id="SSF46955">
    <property type="entry name" value="Putative DNA-binding domain"/>
    <property type="match status" value="1"/>
</dbReference>
<dbReference type="KEGG" id="tep:TepRe1_0678"/>
<dbReference type="GO" id="GO:0000049">
    <property type="term" value="F:tRNA binding"/>
    <property type="evidence" value="ECO:0007669"/>
    <property type="project" value="UniProtKB-UniRule"/>
</dbReference>
<feature type="binding site" evidence="15">
    <location>
        <position position="461"/>
    </location>
    <ligand>
        <name>Mg(2+)</name>
        <dbReference type="ChEBI" id="CHEBI:18420"/>
        <note>shared with alpha subunit</note>
    </ligand>
</feature>
<evidence type="ECO:0000256" key="14">
    <source>
        <dbReference type="ARBA" id="ARBA00049255"/>
    </source>
</evidence>
<evidence type="ECO:0000256" key="2">
    <source>
        <dbReference type="ARBA" id="ARBA00008653"/>
    </source>
</evidence>
<name>F4LW89_TEPAE</name>
<dbReference type="FunFam" id="2.40.50.140:FF:000045">
    <property type="entry name" value="Phenylalanine--tRNA ligase beta subunit"/>
    <property type="match status" value="1"/>
</dbReference>
<evidence type="ECO:0000256" key="10">
    <source>
        <dbReference type="ARBA" id="ARBA00022842"/>
    </source>
</evidence>
<dbReference type="InterPro" id="IPR020825">
    <property type="entry name" value="Phe-tRNA_synthase-like_B3/B4"/>
</dbReference>
<dbReference type="GO" id="GO:0140096">
    <property type="term" value="F:catalytic activity, acting on a protein"/>
    <property type="evidence" value="ECO:0007669"/>
    <property type="project" value="UniProtKB-ARBA"/>
</dbReference>
<comment type="catalytic activity">
    <reaction evidence="14 15">
        <text>tRNA(Phe) + L-phenylalanine + ATP = L-phenylalanyl-tRNA(Phe) + AMP + diphosphate + H(+)</text>
        <dbReference type="Rhea" id="RHEA:19413"/>
        <dbReference type="Rhea" id="RHEA-COMP:9668"/>
        <dbReference type="Rhea" id="RHEA-COMP:9699"/>
        <dbReference type="ChEBI" id="CHEBI:15378"/>
        <dbReference type="ChEBI" id="CHEBI:30616"/>
        <dbReference type="ChEBI" id="CHEBI:33019"/>
        <dbReference type="ChEBI" id="CHEBI:58095"/>
        <dbReference type="ChEBI" id="CHEBI:78442"/>
        <dbReference type="ChEBI" id="CHEBI:78531"/>
        <dbReference type="ChEBI" id="CHEBI:456215"/>
        <dbReference type="EC" id="6.1.1.20"/>
    </reaction>
</comment>
<dbReference type="InterPro" id="IPR005121">
    <property type="entry name" value="Fdx_antiC-bd"/>
</dbReference>
<dbReference type="Gene3D" id="3.30.56.10">
    <property type="match status" value="2"/>
</dbReference>
<dbReference type="AlphaFoldDB" id="F4LW89"/>
<dbReference type="InterPro" id="IPR036690">
    <property type="entry name" value="Fdx_antiC-bd_sf"/>
</dbReference>
<dbReference type="InterPro" id="IPR005147">
    <property type="entry name" value="tRNA_synthase_B5-dom"/>
</dbReference>
<evidence type="ECO:0000256" key="7">
    <source>
        <dbReference type="ARBA" id="ARBA00022723"/>
    </source>
</evidence>
<dbReference type="eggNOG" id="COG0072">
    <property type="taxonomic scope" value="Bacteria"/>
</dbReference>
<dbReference type="NCBIfam" id="TIGR00472">
    <property type="entry name" value="pheT_bact"/>
    <property type="match status" value="1"/>
</dbReference>
<dbReference type="Pfam" id="PF03483">
    <property type="entry name" value="B3_4"/>
    <property type="match status" value="1"/>
</dbReference>
<dbReference type="InterPro" id="IPR009061">
    <property type="entry name" value="DNA-bd_dom_put_sf"/>
</dbReference>
<keyword evidence="12 15" id="KW-0648">Protein biosynthesis</keyword>
<evidence type="ECO:0000313" key="20">
    <source>
        <dbReference type="EMBL" id="CCP25428.1"/>
    </source>
</evidence>
<dbReference type="RefSeq" id="WP_013777788.1">
    <property type="nucleotide sequence ID" value="NC_015519.1"/>
</dbReference>
<dbReference type="InterPro" id="IPR002547">
    <property type="entry name" value="tRNA-bd_dom"/>
</dbReference>
<comment type="subunit">
    <text evidence="3 15">Tetramer of two alpha and two beta subunits.</text>
</comment>
<evidence type="ECO:0000256" key="9">
    <source>
        <dbReference type="ARBA" id="ARBA00022840"/>
    </source>
</evidence>
<dbReference type="KEGG" id="tae:TepiRe1_0737"/>
<dbReference type="Pfam" id="PF03147">
    <property type="entry name" value="FDX-ACB"/>
    <property type="match status" value="1"/>
</dbReference>
<dbReference type="InterPro" id="IPR041616">
    <property type="entry name" value="PheRS_beta_core"/>
</dbReference>
<dbReference type="InterPro" id="IPR005146">
    <property type="entry name" value="B3/B4_tRNA-bd"/>
</dbReference>
<keyword evidence="11 16" id="KW-0694">RNA-binding</keyword>
<keyword evidence="4 15" id="KW-0963">Cytoplasm</keyword>
<evidence type="ECO:0000256" key="6">
    <source>
        <dbReference type="ARBA" id="ARBA00022598"/>
    </source>
</evidence>
<dbReference type="SMART" id="SM00873">
    <property type="entry name" value="B3_4"/>
    <property type="match status" value="1"/>
</dbReference>
<dbReference type="Gene3D" id="3.30.930.10">
    <property type="entry name" value="Bira Bifunctional Protein, Domain 2"/>
    <property type="match status" value="1"/>
</dbReference>
<dbReference type="PANTHER" id="PTHR10947">
    <property type="entry name" value="PHENYLALANYL-TRNA SYNTHETASE BETA CHAIN AND LEUCINE-RICH REPEAT-CONTAINING PROTEIN 47"/>
    <property type="match status" value="1"/>
</dbReference>
<sequence length="798" mass="89231">MLVPISWLKDFVDINEKPEELSKRLTMSGSNVEGIEYWGTDIKNIVIGEIQTVQKHPDADKLVIVYVNTGEETIQIVTGATNIKAGDKVPVALHGSTITGGKKIRTSKLRGIESAGMLCSAEELGLDDHGLPKEMQNGILILPEDAPVGKDIKDYLNLEDVVIDFEITPNRPDCLSIVGVARETAATFKSNFRIPEINLKEEAEDCVKDNVNINIEAEDLCNRYVARLVKDIVIEPSPLWMQRRLQTCGVRSINNIVDITNYVMLEMGQPLHAFDYDKVEGHSIIVRRGKTSEKIETLDGNIREINESMLLITDGKKPLGIAGVMGGADSEITSSTKCVLIESANFFGPNIRRTSKQLGLRSESSMRFEKGIDPNICLQAADRACELIEQLGAGKVLKGYIDVFPGKTAPKEIPFNPDKINSVLGTDIPTNEMVDILNRLEITVNSTADGMKVIVPTFRSDLVEEADIIEEIGRMYGYDRLPITLPTGNVTHGKLSDHQKYINEIKDVLVYNGYSEIYTYSFISPKVFDNINAPQNSSLRQAITLLNPLGEEHSIMRTTLMPNILDVISFNLNHKVDELRFFEIGAAYLPKELPLKELPYENKRIAIGLCDDSMDFYDLKRVIETLFKKLRIKNYNFLQEQHFAFHTSRCAKIVLGNDVIGFAGEINPDVLENYEISKRVYIAELDLDIILSNASGKVGFEPLPKFPTSDRDLAIVVNEKVLVGDVINTIKESAGNLLERVELFDIYQGGQIAKGYKSIAFSLVFRAEDRTLTDTEVNEIIEKITKHLQDKFNATLRE</sequence>
<dbReference type="SMART" id="SM00874">
    <property type="entry name" value="B5"/>
    <property type="match status" value="1"/>
</dbReference>
<accession>F4LW89</accession>
<evidence type="ECO:0000256" key="5">
    <source>
        <dbReference type="ARBA" id="ARBA00022555"/>
    </source>
</evidence>
<dbReference type="GO" id="GO:0006432">
    <property type="term" value="P:phenylalanyl-tRNA aminoacylation"/>
    <property type="evidence" value="ECO:0007669"/>
    <property type="project" value="UniProtKB-UniRule"/>
</dbReference>
<protein>
    <recommendedName>
        <fullName evidence="15">Phenylalanine--tRNA ligase beta subunit</fullName>
        <ecNumber evidence="15">6.1.1.20</ecNumber>
    </recommendedName>
    <alternativeName>
        <fullName evidence="15">Phenylalanyl-tRNA synthetase beta subunit</fullName>
        <shortName evidence="15">PheRS</shortName>
    </alternativeName>
</protein>
<keyword evidence="10 15" id="KW-0460">Magnesium</keyword>
<dbReference type="CDD" id="cd02796">
    <property type="entry name" value="tRNA_bind_bactPheRS"/>
    <property type="match status" value="1"/>
</dbReference>
<gene>
    <name evidence="15 20" type="primary">pheT</name>
    <name evidence="20" type="ordered locus">TEPIRE1_0737</name>
</gene>
<dbReference type="EC" id="6.1.1.20" evidence="15"/>
<dbReference type="PROSITE" id="PS51483">
    <property type="entry name" value="B5"/>
    <property type="match status" value="1"/>
</dbReference>
<evidence type="ECO:0000256" key="3">
    <source>
        <dbReference type="ARBA" id="ARBA00011209"/>
    </source>
</evidence>
<dbReference type="InterPro" id="IPR012340">
    <property type="entry name" value="NA-bd_OB-fold"/>
</dbReference>
<dbReference type="InterPro" id="IPR045864">
    <property type="entry name" value="aa-tRNA-synth_II/BPL/LPL"/>
</dbReference>
<keyword evidence="21" id="KW-1185">Reference proteome</keyword>
<reference evidence="21" key="1">
    <citation type="journal article" date="2013" name="Genome Announc.">
        <title>First genome sequence of a syntrophic acetate-oxidizing bacterium, Tepidanaerobacter acetatoxydans strain Re1.</title>
        <authorList>
            <person name="Manzoor S."/>
            <person name="Bongcam-Rudloff E."/>
            <person name="Schnurer A."/>
            <person name="Muller B."/>
        </authorList>
    </citation>
    <scope>NUCLEOTIDE SEQUENCE [LARGE SCALE GENOMIC DNA]</scope>
    <source>
        <strain evidence="21">Re1</strain>
    </source>
</reference>
<feature type="domain" description="TRNA-binding" evidence="17">
    <location>
        <begin position="39"/>
        <end position="153"/>
    </location>
</feature>